<evidence type="ECO:0000313" key="9">
    <source>
        <dbReference type="EMBL" id="GGD57274.1"/>
    </source>
</evidence>
<dbReference type="InterPro" id="IPR050952">
    <property type="entry name" value="TRIM-NHL_E3_ligases"/>
</dbReference>
<dbReference type="Pfam" id="PF04893">
    <property type="entry name" value="Yip1"/>
    <property type="match status" value="1"/>
</dbReference>
<dbReference type="Proteomes" id="UP000612456">
    <property type="component" value="Unassembled WGS sequence"/>
</dbReference>
<organism evidence="9 10">
    <name type="scientific">Paenibacillus nasutitermitis</name>
    <dbReference type="NCBI Taxonomy" id="1652958"/>
    <lineage>
        <taxon>Bacteria</taxon>
        <taxon>Bacillati</taxon>
        <taxon>Bacillota</taxon>
        <taxon>Bacilli</taxon>
        <taxon>Bacillales</taxon>
        <taxon>Paenibacillaceae</taxon>
        <taxon>Paenibacillus</taxon>
    </lineage>
</organism>
<dbReference type="GO" id="GO:0016020">
    <property type="term" value="C:membrane"/>
    <property type="evidence" value="ECO:0007669"/>
    <property type="project" value="UniProtKB-SubCell"/>
</dbReference>
<feature type="domain" description="Yip1" evidence="8">
    <location>
        <begin position="486"/>
        <end position="654"/>
    </location>
</feature>
<keyword evidence="4 7" id="KW-1133">Transmembrane helix</keyword>
<proteinExistence type="predicted"/>
<feature type="transmembrane region" description="Helical" evidence="7">
    <location>
        <begin position="613"/>
        <end position="630"/>
    </location>
</feature>
<evidence type="ECO:0000256" key="3">
    <source>
        <dbReference type="ARBA" id="ARBA00022737"/>
    </source>
</evidence>
<evidence type="ECO:0000256" key="6">
    <source>
        <dbReference type="PROSITE-ProRule" id="PRU00504"/>
    </source>
</evidence>
<feature type="transmembrane region" description="Helical" evidence="7">
    <location>
        <begin position="642"/>
        <end position="666"/>
    </location>
</feature>
<accession>A0A917DPQ5</accession>
<keyword evidence="10" id="KW-1185">Reference proteome</keyword>
<dbReference type="Pfam" id="PF01436">
    <property type="entry name" value="NHL"/>
    <property type="match status" value="1"/>
</dbReference>
<dbReference type="GO" id="GO:0008270">
    <property type="term" value="F:zinc ion binding"/>
    <property type="evidence" value="ECO:0007669"/>
    <property type="project" value="UniProtKB-KW"/>
</dbReference>
<evidence type="ECO:0000313" key="10">
    <source>
        <dbReference type="Proteomes" id="UP000612456"/>
    </source>
</evidence>
<dbReference type="InterPro" id="IPR006977">
    <property type="entry name" value="Yip1_dom"/>
</dbReference>
<feature type="repeat" description="NHL" evidence="6">
    <location>
        <begin position="59"/>
        <end position="94"/>
    </location>
</feature>
<keyword evidence="2 7" id="KW-0812">Transmembrane</keyword>
<dbReference type="PANTHER" id="PTHR24104:SF25">
    <property type="entry name" value="PROTEIN LIN-41"/>
    <property type="match status" value="1"/>
</dbReference>
<comment type="caution">
    <text evidence="9">The sequence shown here is derived from an EMBL/GenBank/DDBJ whole genome shotgun (WGS) entry which is preliminary data.</text>
</comment>
<comment type="subcellular location">
    <subcellularLocation>
        <location evidence="1">Membrane</location>
        <topology evidence="1">Multi-pass membrane protein</topology>
    </subcellularLocation>
</comment>
<name>A0A917DPQ5_9BACL</name>
<feature type="repeat" description="NHL" evidence="6">
    <location>
        <begin position="325"/>
        <end position="355"/>
    </location>
</feature>
<sequence>MSSITKILALLGIFFLLLPAAASASLPYWTEYIITSTGQTWGTQPLYTPRLAVTGIGEGGTPALSEPSDLYITADDSVYVADTGNNRIAVLDRTGNYIRQIGAEEGEGKLNAPEGVYVTGDGTVYAADTGNRRIAVYDSGGTFVRAFGKPESELLPESYYFVPAKVAVDERSTIYAVSKGSYQGIVRMNAQGAFTGFFGANKASLSFTQWIQRQVLSKEQLKKEKAALPGEVGNIAIDRDGFLLTANFGVFSGQIKKLNAGGVDMLGGITLEKLDQLVDVAVDPNGFLFSLARNPDNTVGIYDPSGRPLFRFGGISTQASRLGLFSFPTAIALSSEQEIWIADSKLNTIQVFAPTEFGLTILKAMALYDKGYYADSETGWRKAVGLNEMIDASYKGLGEAALYGKRYSESLAYFKLGGDAKGYSESFWNVRLDWIRSYLAVTAAAALAVGLILRFAKRPLAAYAADHLSLPQGMRKYRQEWRDFRYVMLHPYEGFYRIKERKVSYLTLLIIMLLAIALTVCRTYWTGFVFDPEPAAFKDPWTPLLKLLGVWSTWVVANYLVSTVKDGEGRFREVLQASVYALVPYILLMAPVIVLTNIVVLEERIIVDGLLQVMWLWVALLLFVMTQVIHNFDFMEAFKNSLITLFTIVVIWVLLIILGALSYNVYNFIYELTREVGQYV</sequence>
<evidence type="ECO:0000256" key="1">
    <source>
        <dbReference type="ARBA" id="ARBA00004141"/>
    </source>
</evidence>
<keyword evidence="3" id="KW-0677">Repeat</keyword>
<protein>
    <recommendedName>
        <fullName evidence="8">Yip1 domain-containing protein</fullName>
    </recommendedName>
</protein>
<dbReference type="PANTHER" id="PTHR24104">
    <property type="entry name" value="E3 UBIQUITIN-PROTEIN LIGASE NHLRC1-RELATED"/>
    <property type="match status" value="1"/>
</dbReference>
<reference evidence="9" key="1">
    <citation type="journal article" date="2014" name="Int. J. Syst. Evol. Microbiol.">
        <title>Complete genome sequence of Corynebacterium casei LMG S-19264T (=DSM 44701T), isolated from a smear-ripened cheese.</title>
        <authorList>
            <consortium name="US DOE Joint Genome Institute (JGI-PGF)"/>
            <person name="Walter F."/>
            <person name="Albersmeier A."/>
            <person name="Kalinowski J."/>
            <person name="Ruckert C."/>
        </authorList>
    </citation>
    <scope>NUCLEOTIDE SEQUENCE</scope>
    <source>
        <strain evidence="9">CGMCC 1.15178</strain>
    </source>
</reference>
<keyword evidence="5 7" id="KW-0472">Membrane</keyword>
<feature type="transmembrane region" description="Helical" evidence="7">
    <location>
        <begin position="434"/>
        <end position="453"/>
    </location>
</feature>
<evidence type="ECO:0000256" key="7">
    <source>
        <dbReference type="SAM" id="Phobius"/>
    </source>
</evidence>
<reference evidence="9" key="2">
    <citation type="submission" date="2020-09" db="EMBL/GenBank/DDBJ databases">
        <authorList>
            <person name="Sun Q."/>
            <person name="Zhou Y."/>
        </authorList>
    </citation>
    <scope>NUCLEOTIDE SEQUENCE</scope>
    <source>
        <strain evidence="9">CGMCC 1.15178</strain>
    </source>
</reference>
<feature type="transmembrane region" description="Helical" evidence="7">
    <location>
        <begin position="505"/>
        <end position="525"/>
    </location>
</feature>
<dbReference type="SUPFAM" id="SSF101898">
    <property type="entry name" value="NHL repeat"/>
    <property type="match status" value="1"/>
</dbReference>
<evidence type="ECO:0000256" key="4">
    <source>
        <dbReference type="ARBA" id="ARBA00022989"/>
    </source>
</evidence>
<evidence type="ECO:0000259" key="8">
    <source>
        <dbReference type="Pfam" id="PF04893"/>
    </source>
</evidence>
<dbReference type="InterPro" id="IPR001258">
    <property type="entry name" value="NHL_repeat"/>
</dbReference>
<evidence type="ECO:0000256" key="2">
    <source>
        <dbReference type="ARBA" id="ARBA00022692"/>
    </source>
</evidence>
<dbReference type="CDD" id="cd05819">
    <property type="entry name" value="NHL"/>
    <property type="match status" value="1"/>
</dbReference>
<dbReference type="EMBL" id="BMHP01000001">
    <property type="protein sequence ID" value="GGD57274.1"/>
    <property type="molecule type" value="Genomic_DNA"/>
</dbReference>
<dbReference type="Gene3D" id="2.120.10.30">
    <property type="entry name" value="TolB, C-terminal domain"/>
    <property type="match status" value="2"/>
</dbReference>
<dbReference type="PROSITE" id="PS51125">
    <property type="entry name" value="NHL"/>
    <property type="match status" value="3"/>
</dbReference>
<feature type="transmembrane region" description="Helical" evidence="7">
    <location>
        <begin position="582"/>
        <end position="601"/>
    </location>
</feature>
<dbReference type="InterPro" id="IPR011042">
    <property type="entry name" value="6-blade_b-propeller_TolB-like"/>
</dbReference>
<feature type="repeat" description="NHL" evidence="6">
    <location>
        <begin position="98"/>
        <end position="140"/>
    </location>
</feature>
<dbReference type="RefSeq" id="WP_188990374.1">
    <property type="nucleotide sequence ID" value="NZ_BMHP01000001.1"/>
</dbReference>
<gene>
    <name evidence="9" type="ORF">GCM10010911_13810</name>
</gene>
<evidence type="ECO:0000256" key="5">
    <source>
        <dbReference type="ARBA" id="ARBA00023136"/>
    </source>
</evidence>
<dbReference type="AlphaFoldDB" id="A0A917DPQ5"/>